<gene>
    <name evidence="10" type="ORF">FRX31_013145</name>
</gene>
<dbReference type="PROSITE" id="PS51294">
    <property type="entry name" value="HTH_MYB"/>
    <property type="match status" value="1"/>
</dbReference>
<dbReference type="Proteomes" id="UP000554482">
    <property type="component" value="Unassembled WGS sequence"/>
</dbReference>
<comment type="subcellular location">
    <subcellularLocation>
        <location evidence="1">Nucleus</location>
    </subcellularLocation>
</comment>
<keyword evidence="4" id="KW-0238">DNA-binding</keyword>
<dbReference type="PANTHER" id="PTHR47997:SF11">
    <property type="entry name" value="TRANSCRIPTION FACTOR LAF1"/>
    <property type="match status" value="1"/>
</dbReference>
<dbReference type="InterPro" id="IPR051953">
    <property type="entry name" value="Plant_SW-associated_TFs"/>
</dbReference>
<dbReference type="PROSITE" id="PS50090">
    <property type="entry name" value="MYB_LIKE"/>
    <property type="match status" value="1"/>
</dbReference>
<evidence type="ECO:0000256" key="5">
    <source>
        <dbReference type="ARBA" id="ARBA00023163"/>
    </source>
</evidence>
<protein>
    <submittedName>
        <fullName evidence="10">Uncharacterized protein</fullName>
    </submittedName>
</protein>
<evidence type="ECO:0000256" key="3">
    <source>
        <dbReference type="ARBA" id="ARBA00023015"/>
    </source>
</evidence>
<evidence type="ECO:0000256" key="2">
    <source>
        <dbReference type="ARBA" id="ARBA00022737"/>
    </source>
</evidence>
<evidence type="ECO:0000259" key="9">
    <source>
        <dbReference type="PROSITE" id="PS51294"/>
    </source>
</evidence>
<organism evidence="10 11">
    <name type="scientific">Thalictrum thalictroides</name>
    <name type="common">Rue-anemone</name>
    <name type="synonym">Anemone thalictroides</name>
    <dbReference type="NCBI Taxonomy" id="46969"/>
    <lineage>
        <taxon>Eukaryota</taxon>
        <taxon>Viridiplantae</taxon>
        <taxon>Streptophyta</taxon>
        <taxon>Embryophyta</taxon>
        <taxon>Tracheophyta</taxon>
        <taxon>Spermatophyta</taxon>
        <taxon>Magnoliopsida</taxon>
        <taxon>Ranunculales</taxon>
        <taxon>Ranunculaceae</taxon>
        <taxon>Thalictroideae</taxon>
        <taxon>Thalictrum</taxon>
    </lineage>
</organism>
<accession>A0A7J6WIP6</accession>
<feature type="domain" description="Myb-like" evidence="8">
    <location>
        <begin position="1"/>
        <end position="33"/>
    </location>
</feature>
<evidence type="ECO:0000259" key="8">
    <source>
        <dbReference type="PROSITE" id="PS50090"/>
    </source>
</evidence>
<feature type="domain" description="HTH myb-type" evidence="9">
    <location>
        <begin position="1"/>
        <end position="37"/>
    </location>
</feature>
<proteinExistence type="predicted"/>
<comment type="caution">
    <text evidence="10">The sequence shown here is derived from an EMBL/GenBank/DDBJ whole genome shotgun (WGS) entry which is preliminary data.</text>
</comment>
<dbReference type="Gene3D" id="1.10.10.60">
    <property type="entry name" value="Homeodomain-like"/>
    <property type="match status" value="1"/>
</dbReference>
<keyword evidence="2" id="KW-0677">Repeat</keyword>
<dbReference type="GO" id="GO:0005634">
    <property type="term" value="C:nucleus"/>
    <property type="evidence" value="ECO:0007669"/>
    <property type="project" value="UniProtKB-SubCell"/>
</dbReference>
<keyword evidence="11" id="KW-1185">Reference proteome</keyword>
<evidence type="ECO:0000256" key="6">
    <source>
        <dbReference type="ARBA" id="ARBA00023242"/>
    </source>
</evidence>
<keyword evidence="5" id="KW-0804">Transcription</keyword>
<evidence type="ECO:0000313" key="11">
    <source>
        <dbReference type="Proteomes" id="UP000554482"/>
    </source>
</evidence>
<dbReference type="InterPro" id="IPR009057">
    <property type="entry name" value="Homeodomain-like_sf"/>
</dbReference>
<dbReference type="GO" id="GO:0003677">
    <property type="term" value="F:DNA binding"/>
    <property type="evidence" value="ECO:0007669"/>
    <property type="project" value="UniProtKB-KW"/>
</dbReference>
<evidence type="ECO:0000313" key="10">
    <source>
        <dbReference type="EMBL" id="KAF5197264.1"/>
    </source>
</evidence>
<reference evidence="10 11" key="1">
    <citation type="submission" date="2020-06" db="EMBL/GenBank/DDBJ databases">
        <title>Transcriptomic and genomic resources for Thalictrum thalictroides and T. hernandezii: Facilitating candidate gene discovery in an emerging model plant lineage.</title>
        <authorList>
            <person name="Arias T."/>
            <person name="Riano-Pachon D.M."/>
            <person name="Di Stilio V.S."/>
        </authorList>
    </citation>
    <scope>NUCLEOTIDE SEQUENCE [LARGE SCALE GENOMIC DNA]</scope>
    <source>
        <strain evidence="11">cv. WT478/WT964</strain>
        <tissue evidence="10">Leaves</tissue>
    </source>
</reference>
<name>A0A7J6WIP6_THATH</name>
<dbReference type="CDD" id="cd00167">
    <property type="entry name" value="SANT"/>
    <property type="match status" value="1"/>
</dbReference>
<evidence type="ECO:0000256" key="1">
    <source>
        <dbReference type="ARBA" id="ARBA00004123"/>
    </source>
</evidence>
<feature type="compositionally biased region" description="Polar residues" evidence="7">
    <location>
        <begin position="50"/>
        <end position="81"/>
    </location>
</feature>
<feature type="compositionally biased region" description="Polar residues" evidence="7">
    <location>
        <begin position="91"/>
        <end position="107"/>
    </location>
</feature>
<dbReference type="OrthoDB" id="2143914at2759"/>
<feature type="region of interest" description="Disordered" evidence="7">
    <location>
        <begin position="50"/>
        <end position="107"/>
    </location>
</feature>
<dbReference type="AlphaFoldDB" id="A0A7J6WIP6"/>
<sequence>MKLNQQLIRWSQIARQLPGRTDNEIKNYWHSCLKKKLLIKTAQGFQVQINSQSPKTMESAASSSSHEPYNEVSSLKPFQSQEPDHMKRSSLDPNYGTSRPKSLSQGSNSKIFPKILFSEWLTSSDHVNQQQNINSSRNQMMLMENSDDSSVANIVSKFEDNWHDDDVNFLLKQDFSREKEPIVDELHHHQELNISTTMVTKFGLLDFVSMGEMYSDFNMYHDSIC</sequence>
<evidence type="ECO:0000256" key="4">
    <source>
        <dbReference type="ARBA" id="ARBA00023125"/>
    </source>
</evidence>
<dbReference type="EMBL" id="JABWDY010014870">
    <property type="protein sequence ID" value="KAF5197264.1"/>
    <property type="molecule type" value="Genomic_DNA"/>
</dbReference>
<evidence type="ECO:0000256" key="7">
    <source>
        <dbReference type="SAM" id="MobiDB-lite"/>
    </source>
</evidence>
<dbReference type="InterPro" id="IPR001005">
    <property type="entry name" value="SANT/Myb"/>
</dbReference>
<dbReference type="InterPro" id="IPR017930">
    <property type="entry name" value="Myb_dom"/>
</dbReference>
<dbReference type="Pfam" id="PF00249">
    <property type="entry name" value="Myb_DNA-binding"/>
    <property type="match status" value="1"/>
</dbReference>
<dbReference type="PANTHER" id="PTHR47997">
    <property type="entry name" value="MYB DOMAIN PROTEIN 55"/>
    <property type="match status" value="1"/>
</dbReference>
<keyword evidence="3" id="KW-0805">Transcription regulation</keyword>
<keyword evidence="6" id="KW-0539">Nucleus</keyword>
<dbReference type="SUPFAM" id="SSF46689">
    <property type="entry name" value="Homeodomain-like"/>
    <property type="match status" value="1"/>
</dbReference>